<keyword evidence="5 6" id="KW-0676">Redox-active center</keyword>
<dbReference type="GO" id="GO:0045454">
    <property type="term" value="P:cell redox homeostasis"/>
    <property type="evidence" value="ECO:0007669"/>
    <property type="project" value="TreeGrafter"/>
</dbReference>
<dbReference type="InterPro" id="IPR004674">
    <property type="entry name" value="AhpD"/>
</dbReference>
<dbReference type="Proteomes" id="UP000054773">
    <property type="component" value="Unassembled WGS sequence"/>
</dbReference>
<evidence type="ECO:0000313" key="8">
    <source>
        <dbReference type="EMBL" id="KTC99561.1"/>
    </source>
</evidence>
<comment type="similarity">
    <text evidence="6">Belongs to the AhpD family.</text>
</comment>
<dbReference type="InterPro" id="IPR004675">
    <property type="entry name" value="AhpD_core"/>
</dbReference>
<keyword evidence="2 6" id="KW-0049">Antioxidant</keyword>
<reference evidence="8 9" key="1">
    <citation type="submission" date="2015-11" db="EMBL/GenBank/DDBJ databases">
        <title>Genomic analysis of 38 Legionella species identifies large and diverse effector repertoires.</title>
        <authorList>
            <person name="Burstein D."/>
            <person name="Amaro F."/>
            <person name="Zusman T."/>
            <person name="Lifshitz Z."/>
            <person name="Cohen O."/>
            <person name="Gilbert J.A."/>
            <person name="Pupko T."/>
            <person name="Shuman H.A."/>
            <person name="Segal G."/>
        </authorList>
    </citation>
    <scope>NUCLEOTIDE SEQUENCE [LARGE SCALE GENOMIC DNA]</scope>
    <source>
        <strain evidence="8 9">SE-32A-C8</strain>
    </source>
</reference>
<keyword evidence="3 6" id="KW-0560">Oxidoreductase</keyword>
<dbReference type="PANTHER" id="PTHR33930">
    <property type="entry name" value="ALKYL HYDROPEROXIDE REDUCTASE AHPD"/>
    <property type="match status" value="1"/>
</dbReference>
<dbReference type="PANTHER" id="PTHR33930:SF7">
    <property type="entry name" value="ALKYL HYDROPEROXIDE REDUCTASE AHPD"/>
    <property type="match status" value="1"/>
</dbReference>
<keyword evidence="1 6" id="KW-0575">Peroxidase</keyword>
<dbReference type="EMBL" id="LNYA01000003">
    <property type="protein sequence ID" value="KTC99561.1"/>
    <property type="molecule type" value="Genomic_DNA"/>
</dbReference>
<feature type="disulfide bond" evidence="6">
    <location>
        <begin position="130"/>
        <end position="133"/>
    </location>
</feature>
<dbReference type="Pfam" id="PF02627">
    <property type="entry name" value="CMD"/>
    <property type="match status" value="1"/>
</dbReference>
<evidence type="ECO:0000256" key="5">
    <source>
        <dbReference type="ARBA" id="ARBA00023284"/>
    </source>
</evidence>
<evidence type="ECO:0000256" key="4">
    <source>
        <dbReference type="ARBA" id="ARBA00023157"/>
    </source>
</evidence>
<dbReference type="HAMAP" id="MF_01676">
    <property type="entry name" value="AhpD"/>
    <property type="match status" value="1"/>
</dbReference>
<evidence type="ECO:0000256" key="2">
    <source>
        <dbReference type="ARBA" id="ARBA00022862"/>
    </source>
</evidence>
<dbReference type="AlphaFoldDB" id="A0A0W0TVC0"/>
<feature type="domain" description="Carboxymuconolactone decarboxylase-like" evidence="7">
    <location>
        <begin position="93"/>
        <end position="164"/>
    </location>
</feature>
<accession>A0A0W0TVC0</accession>
<sequence>MLQSIKDLLPEFAKDARINVGKVLDLEQTDGLSQEQIVGSALAVAYHLGNPSLAAGIKTLQIDFDIEEAAKNAASLMAMNNIYYRFVHLSELPELGRLPAGLRMQGMMNPGTDKVTFEVLSLAVSILNGCGVCISAHSRQLLEHGLTHAAIARVGRITAVIHAVHVSSKIA</sequence>
<dbReference type="OrthoDB" id="9801997at2"/>
<evidence type="ECO:0000256" key="1">
    <source>
        <dbReference type="ARBA" id="ARBA00022559"/>
    </source>
</evidence>
<evidence type="ECO:0000259" key="7">
    <source>
        <dbReference type="Pfam" id="PF02627"/>
    </source>
</evidence>
<dbReference type="PATRIC" id="fig|448.7.peg.479"/>
<dbReference type="InterPro" id="IPR003779">
    <property type="entry name" value="CMD-like"/>
</dbReference>
<dbReference type="GO" id="GO:0032843">
    <property type="term" value="F:hydroperoxide reductase activity"/>
    <property type="evidence" value="ECO:0007669"/>
    <property type="project" value="InterPro"/>
</dbReference>
<dbReference type="GO" id="GO:0006979">
    <property type="term" value="P:response to oxidative stress"/>
    <property type="evidence" value="ECO:0007669"/>
    <property type="project" value="InterPro"/>
</dbReference>
<dbReference type="EC" id="1.11.1.28" evidence="6"/>
<comment type="catalytic activity">
    <reaction evidence="6">
        <text>N(6)-[(R)-dihydrolipoyl]-L-lysyl-[lipoyl-carrier protein] + a hydroperoxide = N(6)-[(R)-lipoyl]-L-lysyl-[lipoyl-carrier protein] + an alcohol + H2O</text>
        <dbReference type="Rhea" id="RHEA:62636"/>
        <dbReference type="Rhea" id="RHEA-COMP:10502"/>
        <dbReference type="Rhea" id="RHEA-COMP:16355"/>
        <dbReference type="ChEBI" id="CHEBI:15377"/>
        <dbReference type="ChEBI" id="CHEBI:30879"/>
        <dbReference type="ChEBI" id="CHEBI:35924"/>
        <dbReference type="ChEBI" id="CHEBI:83099"/>
        <dbReference type="ChEBI" id="CHEBI:83100"/>
        <dbReference type="EC" id="1.11.1.28"/>
    </reaction>
</comment>
<proteinExistence type="inferred from homology"/>
<dbReference type="RefSeq" id="WP_058525634.1">
    <property type="nucleotide sequence ID" value="NZ_CAAAHY010000001.1"/>
</dbReference>
<feature type="active site" description="Proton donor" evidence="6">
    <location>
        <position position="130"/>
    </location>
</feature>
<comment type="function">
    <text evidence="6">Antioxidant protein with alkyl hydroperoxidase activity. Required for the reduction of the AhpC active site cysteine residues and for the regeneration of the AhpC enzyme activity.</text>
</comment>
<evidence type="ECO:0000313" key="9">
    <source>
        <dbReference type="Proteomes" id="UP000054773"/>
    </source>
</evidence>
<dbReference type="GO" id="GO:0051920">
    <property type="term" value="F:peroxiredoxin activity"/>
    <property type="evidence" value="ECO:0007669"/>
    <property type="project" value="InterPro"/>
</dbReference>
<evidence type="ECO:0000256" key="3">
    <source>
        <dbReference type="ARBA" id="ARBA00023002"/>
    </source>
</evidence>
<gene>
    <name evidence="6" type="primary">ahpD</name>
    <name evidence="8" type="ORF">Lery_0462</name>
</gene>
<dbReference type="SUPFAM" id="SSF69118">
    <property type="entry name" value="AhpD-like"/>
    <property type="match status" value="1"/>
</dbReference>
<dbReference type="GO" id="GO:0015036">
    <property type="term" value="F:disulfide oxidoreductase activity"/>
    <property type="evidence" value="ECO:0007669"/>
    <property type="project" value="TreeGrafter"/>
</dbReference>
<name>A0A0W0TVC0_LEGER</name>
<keyword evidence="9" id="KW-1185">Reference proteome</keyword>
<organism evidence="8 9">
    <name type="scientific">Legionella erythra</name>
    <dbReference type="NCBI Taxonomy" id="448"/>
    <lineage>
        <taxon>Bacteria</taxon>
        <taxon>Pseudomonadati</taxon>
        <taxon>Pseudomonadota</taxon>
        <taxon>Gammaproteobacteria</taxon>
        <taxon>Legionellales</taxon>
        <taxon>Legionellaceae</taxon>
        <taxon>Legionella</taxon>
    </lineage>
</organism>
<evidence type="ECO:0000256" key="6">
    <source>
        <dbReference type="HAMAP-Rule" id="MF_01676"/>
    </source>
</evidence>
<feature type="active site" description="Cysteine sulfenic acid (-SOH) intermediate" evidence="6">
    <location>
        <position position="133"/>
    </location>
</feature>
<protein>
    <recommendedName>
        <fullName evidence="6">Alkyl hydroperoxide reductase AhpD</fullName>
        <ecNumber evidence="6">1.11.1.28</ecNumber>
    </recommendedName>
    <alternativeName>
        <fullName evidence="6">Alkylhydroperoxidase AhpD</fullName>
    </alternativeName>
</protein>
<feature type="disulfide bond" description="Interchain (with AhpC); in linked form" evidence="6">
    <location>
        <position position="133"/>
    </location>
</feature>
<keyword evidence="4 6" id="KW-1015">Disulfide bond</keyword>
<comment type="caution">
    <text evidence="8">The sequence shown here is derived from an EMBL/GenBank/DDBJ whole genome shotgun (WGS) entry which is preliminary data.</text>
</comment>
<dbReference type="STRING" id="448.Lery_0462"/>
<dbReference type="InterPro" id="IPR029032">
    <property type="entry name" value="AhpD-like"/>
</dbReference>
<dbReference type="Gene3D" id="1.20.1290.10">
    <property type="entry name" value="AhpD-like"/>
    <property type="match status" value="1"/>
</dbReference>
<dbReference type="NCBIfam" id="TIGR00778">
    <property type="entry name" value="ahpD_dom"/>
    <property type="match status" value="1"/>
</dbReference>